<dbReference type="Proteomes" id="UP000286268">
    <property type="component" value="Chromosome"/>
</dbReference>
<dbReference type="InterPro" id="IPR053888">
    <property type="entry name" value="MRM3-like_sub_bind"/>
</dbReference>
<reference evidence="5 6" key="1">
    <citation type="submission" date="2018-01" db="EMBL/GenBank/DDBJ databases">
        <title>Genome Sequencing and Assembly of Anaerobacter polyendosporus strain CT4.</title>
        <authorList>
            <person name="Tachaapaikoon C."/>
            <person name="Sutheeworapong S."/>
            <person name="Jenjaroenpun P."/>
            <person name="Wongsurawat T."/>
            <person name="Nookeaw I."/>
            <person name="Cheawchanlertfa P."/>
            <person name="Kosugi A."/>
            <person name="Cheevadhanarak S."/>
            <person name="Ratanakhanokchai K."/>
        </authorList>
    </citation>
    <scope>NUCLEOTIDE SEQUENCE [LARGE SCALE GENOMIC DNA]</scope>
    <source>
        <strain evidence="5 6">CT4</strain>
    </source>
</reference>
<evidence type="ECO:0000256" key="2">
    <source>
        <dbReference type="ARBA" id="ARBA00022603"/>
    </source>
</evidence>
<dbReference type="GO" id="GO:0006396">
    <property type="term" value="P:RNA processing"/>
    <property type="evidence" value="ECO:0007669"/>
    <property type="project" value="InterPro"/>
</dbReference>
<dbReference type="InterPro" id="IPR001537">
    <property type="entry name" value="SpoU_MeTrfase"/>
</dbReference>
<name>A0A410DSG7_9CLOT</name>
<proteinExistence type="inferred from homology"/>
<dbReference type="InterPro" id="IPR013123">
    <property type="entry name" value="SpoU_subst-bd"/>
</dbReference>
<feature type="domain" description="RNA 2-O ribose methyltransferase substrate binding" evidence="4">
    <location>
        <begin position="31"/>
        <end position="103"/>
    </location>
</feature>
<dbReference type="GO" id="GO:0008173">
    <property type="term" value="F:RNA methyltransferase activity"/>
    <property type="evidence" value="ECO:0007669"/>
    <property type="project" value="InterPro"/>
</dbReference>
<dbReference type="RefSeq" id="WP_128212792.1">
    <property type="nucleotide sequence ID" value="NZ_CP025746.1"/>
</dbReference>
<dbReference type="Gene3D" id="3.40.1280.10">
    <property type="match status" value="1"/>
</dbReference>
<dbReference type="SUPFAM" id="SSF75217">
    <property type="entry name" value="alpha/beta knot"/>
    <property type="match status" value="1"/>
</dbReference>
<dbReference type="Gene3D" id="3.30.1330.30">
    <property type="match status" value="1"/>
</dbReference>
<dbReference type="InterPro" id="IPR029064">
    <property type="entry name" value="Ribosomal_eL30-like_sf"/>
</dbReference>
<dbReference type="Pfam" id="PF22435">
    <property type="entry name" value="MRM3-like_sub_bind"/>
    <property type="match status" value="1"/>
</dbReference>
<evidence type="ECO:0000313" key="6">
    <source>
        <dbReference type="Proteomes" id="UP000286268"/>
    </source>
</evidence>
<dbReference type="KEGG" id="cmah:C1I91_10250"/>
<evidence type="ECO:0000256" key="3">
    <source>
        <dbReference type="ARBA" id="ARBA00022679"/>
    </source>
</evidence>
<evidence type="ECO:0000259" key="4">
    <source>
        <dbReference type="SMART" id="SM00967"/>
    </source>
</evidence>
<organism evidence="5 6">
    <name type="scientific">Clostridium manihotivorum</name>
    <dbReference type="NCBI Taxonomy" id="2320868"/>
    <lineage>
        <taxon>Bacteria</taxon>
        <taxon>Bacillati</taxon>
        <taxon>Bacillota</taxon>
        <taxon>Clostridia</taxon>
        <taxon>Eubacteriales</taxon>
        <taxon>Clostridiaceae</taxon>
        <taxon>Clostridium</taxon>
    </lineage>
</organism>
<keyword evidence="2 5" id="KW-0489">Methyltransferase</keyword>
<gene>
    <name evidence="5" type="ORF">C1I91_10250</name>
</gene>
<dbReference type="InterPro" id="IPR029026">
    <property type="entry name" value="tRNA_m1G_MTases_N"/>
</dbReference>
<evidence type="ECO:0000256" key="1">
    <source>
        <dbReference type="ARBA" id="ARBA00007228"/>
    </source>
</evidence>
<comment type="similarity">
    <text evidence="1">Belongs to the class IV-like SAM-binding methyltransferase superfamily. RNA methyltransferase TrmH family.</text>
</comment>
<dbReference type="AlphaFoldDB" id="A0A410DSG7"/>
<dbReference type="PANTHER" id="PTHR43191:SF2">
    <property type="entry name" value="RRNA METHYLTRANSFERASE 3, MITOCHONDRIAL"/>
    <property type="match status" value="1"/>
</dbReference>
<dbReference type="GO" id="GO:0003723">
    <property type="term" value="F:RNA binding"/>
    <property type="evidence" value="ECO:0007669"/>
    <property type="project" value="InterPro"/>
</dbReference>
<dbReference type="GO" id="GO:0005737">
    <property type="term" value="C:cytoplasm"/>
    <property type="evidence" value="ECO:0007669"/>
    <property type="project" value="UniProtKB-ARBA"/>
</dbReference>
<dbReference type="InterPro" id="IPR051259">
    <property type="entry name" value="rRNA_Methyltransferase"/>
</dbReference>
<dbReference type="CDD" id="cd18095">
    <property type="entry name" value="SpoU-like_rRNA-MTase"/>
    <property type="match status" value="1"/>
</dbReference>
<evidence type="ECO:0000313" key="5">
    <source>
        <dbReference type="EMBL" id="QAA32001.1"/>
    </source>
</evidence>
<keyword evidence="3 5" id="KW-0808">Transferase</keyword>
<dbReference type="GO" id="GO:0032259">
    <property type="term" value="P:methylation"/>
    <property type="evidence" value="ECO:0007669"/>
    <property type="project" value="UniProtKB-KW"/>
</dbReference>
<dbReference type="PANTHER" id="PTHR43191">
    <property type="entry name" value="RRNA METHYLTRANSFERASE 3"/>
    <property type="match status" value="1"/>
</dbReference>
<dbReference type="OrthoDB" id="9785673at2"/>
<dbReference type="InterPro" id="IPR029028">
    <property type="entry name" value="Alpha/beta_knot_MTases"/>
</dbReference>
<protein>
    <submittedName>
        <fullName evidence="5">RNA methyltransferase</fullName>
    </submittedName>
</protein>
<keyword evidence="6" id="KW-1185">Reference proteome</keyword>
<dbReference type="Pfam" id="PF00588">
    <property type="entry name" value="SpoU_methylase"/>
    <property type="match status" value="1"/>
</dbReference>
<dbReference type="SUPFAM" id="SSF55315">
    <property type="entry name" value="L30e-like"/>
    <property type="match status" value="1"/>
</dbReference>
<accession>A0A410DSG7</accession>
<dbReference type="EMBL" id="CP025746">
    <property type="protein sequence ID" value="QAA32001.1"/>
    <property type="molecule type" value="Genomic_DNA"/>
</dbReference>
<dbReference type="SMART" id="SM00967">
    <property type="entry name" value="SpoU_sub_bind"/>
    <property type="match status" value="1"/>
</dbReference>
<sequence length="258" mass="29067">MHLIESTDNKHFKEIKKLKEKKYRKQFGVYIIEGLRFVEEAMKADAEIEELIIDESKQSRFEAVYERIDDSKITLLKPSLFNQVCNTENSQGIMAVVKMSNCGNNIDGSFYVLLDKLQDPGNVGTIIRTAHAAAVDGIIIREGTVDIYNDKTLRSTMGSIFYTNIIEDKNLEVINQFKEKGFKLLASSLDTDFNYYEVDLNGKIILVVGNEGNGVSEEIYELCDLKAKIPMPGNAESLNASVAASIMIYEKVRQNLSK</sequence>